<evidence type="ECO:0000259" key="1">
    <source>
        <dbReference type="Pfam" id="PF01872"/>
    </source>
</evidence>
<name>A0ABW3ML97_9PSEU</name>
<feature type="domain" description="Bacterial bifunctional deaminase-reductase C-terminal" evidence="1">
    <location>
        <begin position="15"/>
        <end position="111"/>
    </location>
</feature>
<dbReference type="EMBL" id="JBHTIS010002836">
    <property type="protein sequence ID" value="MFD1050434.1"/>
    <property type="molecule type" value="Genomic_DNA"/>
</dbReference>
<dbReference type="InterPro" id="IPR002734">
    <property type="entry name" value="RibDG_C"/>
</dbReference>
<dbReference type="InterPro" id="IPR050765">
    <property type="entry name" value="Riboflavin_Biosynth_HTPR"/>
</dbReference>
<dbReference type="Pfam" id="PF01872">
    <property type="entry name" value="RibD_C"/>
    <property type="match status" value="1"/>
</dbReference>
<reference evidence="3" key="1">
    <citation type="journal article" date="2019" name="Int. J. Syst. Evol. Microbiol.">
        <title>The Global Catalogue of Microorganisms (GCM) 10K type strain sequencing project: providing services to taxonomists for standard genome sequencing and annotation.</title>
        <authorList>
            <consortium name="The Broad Institute Genomics Platform"/>
            <consortium name="The Broad Institute Genome Sequencing Center for Infectious Disease"/>
            <person name="Wu L."/>
            <person name="Ma J."/>
        </authorList>
    </citation>
    <scope>NUCLEOTIDE SEQUENCE [LARGE SCALE GENOMIC DNA]</scope>
    <source>
        <strain evidence="3">JCM 31486</strain>
    </source>
</reference>
<accession>A0ABW3ML97</accession>
<evidence type="ECO:0000313" key="3">
    <source>
        <dbReference type="Proteomes" id="UP001597045"/>
    </source>
</evidence>
<feature type="non-terminal residue" evidence="2">
    <location>
        <position position="1"/>
    </location>
</feature>
<keyword evidence="3" id="KW-1185">Reference proteome</keyword>
<dbReference type="Gene3D" id="3.40.430.10">
    <property type="entry name" value="Dihydrofolate Reductase, subunit A"/>
    <property type="match status" value="1"/>
</dbReference>
<proteinExistence type="predicted"/>
<dbReference type="PANTHER" id="PTHR38011">
    <property type="entry name" value="DIHYDROFOLATE REDUCTASE FAMILY PROTEIN (AFU_ORTHOLOGUE AFUA_8G06820)"/>
    <property type="match status" value="1"/>
</dbReference>
<evidence type="ECO:0000313" key="2">
    <source>
        <dbReference type="EMBL" id="MFD1050434.1"/>
    </source>
</evidence>
<protein>
    <submittedName>
        <fullName evidence="2">Dihydrofolate reductase family protein</fullName>
    </submittedName>
</protein>
<organism evidence="2 3">
    <name type="scientific">Kibdelosporangium lantanae</name>
    <dbReference type="NCBI Taxonomy" id="1497396"/>
    <lineage>
        <taxon>Bacteria</taxon>
        <taxon>Bacillati</taxon>
        <taxon>Actinomycetota</taxon>
        <taxon>Actinomycetes</taxon>
        <taxon>Pseudonocardiales</taxon>
        <taxon>Pseudonocardiaceae</taxon>
        <taxon>Kibdelosporangium</taxon>
    </lineage>
</organism>
<dbReference type="SUPFAM" id="SSF53597">
    <property type="entry name" value="Dihydrofolate reductase-like"/>
    <property type="match status" value="1"/>
</dbReference>
<dbReference type="PANTHER" id="PTHR38011:SF2">
    <property type="entry name" value="BIFUNCTIONAL DEAMINASE-REDUCTASE DOMAIN PROTEIN"/>
    <property type="match status" value="1"/>
</dbReference>
<dbReference type="InterPro" id="IPR024072">
    <property type="entry name" value="DHFR-like_dom_sf"/>
</dbReference>
<comment type="caution">
    <text evidence="2">The sequence shown here is derived from an EMBL/GenBank/DDBJ whole genome shotgun (WGS) entry which is preliminary data.</text>
</comment>
<dbReference type="Proteomes" id="UP001597045">
    <property type="component" value="Unassembled WGS sequence"/>
</dbReference>
<sequence>ATWPLADDPMGVRMNSLPKYVASRTLSEVTWNATLLTGDVAVAVAKLKETGAQIQVHGSGTLVQTLLRANLVDELHLVTIPVLLGGGKRLFGDGTIPGRFDLVASEVALTGAVLARYARAGDLEYGAVGPETGNW</sequence>
<gene>
    <name evidence="2" type="ORF">ACFQ1S_35370</name>
</gene>